<dbReference type="PANTHER" id="PTHR35792">
    <property type="entry name" value="GENERAL STRESS PROTEIN"/>
    <property type="match status" value="1"/>
</dbReference>
<dbReference type="Pfam" id="PF12732">
    <property type="entry name" value="YtxH"/>
    <property type="match status" value="1"/>
</dbReference>
<protein>
    <submittedName>
        <fullName evidence="2">YtxH domain-containing protein</fullName>
    </submittedName>
</protein>
<evidence type="ECO:0000256" key="1">
    <source>
        <dbReference type="SAM" id="Phobius"/>
    </source>
</evidence>
<accession>A0A9D1N1F1</accession>
<sequence length="103" mass="11645">MSKEDNSISFGMGLLAGIVGGVVAAILYAPKSGAETREDVKNYVNDFAQRHAPEIKEAKKQALESLDMMKYKLEKQYNKINEHIKAKQMAKAREMEDQSYDFN</sequence>
<evidence type="ECO:0000313" key="2">
    <source>
        <dbReference type="EMBL" id="HIU93141.1"/>
    </source>
</evidence>
<keyword evidence="1" id="KW-0812">Transmembrane</keyword>
<comment type="caution">
    <text evidence="2">The sequence shown here is derived from an EMBL/GenBank/DDBJ whole genome shotgun (WGS) entry which is preliminary data.</text>
</comment>
<feature type="transmembrane region" description="Helical" evidence="1">
    <location>
        <begin position="6"/>
        <end position="29"/>
    </location>
</feature>
<proteinExistence type="predicted"/>
<dbReference type="PANTHER" id="PTHR35792:SF2">
    <property type="entry name" value="GENERAL STRESS PROTEIN"/>
    <property type="match status" value="1"/>
</dbReference>
<evidence type="ECO:0000313" key="3">
    <source>
        <dbReference type="Proteomes" id="UP000886748"/>
    </source>
</evidence>
<reference evidence="2" key="2">
    <citation type="journal article" date="2021" name="PeerJ">
        <title>Extensive microbial diversity within the chicken gut microbiome revealed by metagenomics and culture.</title>
        <authorList>
            <person name="Gilroy R."/>
            <person name="Ravi A."/>
            <person name="Getino M."/>
            <person name="Pursley I."/>
            <person name="Horton D.L."/>
            <person name="Alikhan N.F."/>
            <person name="Baker D."/>
            <person name="Gharbi K."/>
            <person name="Hall N."/>
            <person name="Watson M."/>
            <person name="Adriaenssens E.M."/>
            <person name="Foster-Nyarko E."/>
            <person name="Jarju S."/>
            <person name="Secka A."/>
            <person name="Antonio M."/>
            <person name="Oren A."/>
            <person name="Chaudhuri R.R."/>
            <person name="La Ragione R."/>
            <person name="Hildebrand F."/>
            <person name="Pallen M.J."/>
        </authorList>
    </citation>
    <scope>NUCLEOTIDE SEQUENCE</scope>
    <source>
        <strain evidence="2">CHK154-7741</strain>
    </source>
</reference>
<name>A0A9D1N1F1_9CLOT</name>
<organism evidence="2 3">
    <name type="scientific">Candidatus Limenecus avicola</name>
    <dbReference type="NCBI Taxonomy" id="2840847"/>
    <lineage>
        <taxon>Bacteria</taxon>
        <taxon>Bacillati</taxon>
        <taxon>Bacillota</taxon>
        <taxon>Clostridia</taxon>
        <taxon>Eubacteriales</taxon>
        <taxon>Clostridiaceae</taxon>
        <taxon>Clostridiaceae incertae sedis</taxon>
        <taxon>Candidatus Limenecus</taxon>
    </lineage>
</organism>
<dbReference type="InterPro" id="IPR052928">
    <property type="entry name" value="Desiccation-related_membrane"/>
</dbReference>
<reference evidence="2" key="1">
    <citation type="submission" date="2020-10" db="EMBL/GenBank/DDBJ databases">
        <authorList>
            <person name="Gilroy R."/>
        </authorList>
    </citation>
    <scope>NUCLEOTIDE SEQUENCE</scope>
    <source>
        <strain evidence="2">CHK154-7741</strain>
    </source>
</reference>
<dbReference type="Proteomes" id="UP000886748">
    <property type="component" value="Unassembled WGS sequence"/>
</dbReference>
<dbReference type="AlphaFoldDB" id="A0A9D1N1F1"/>
<dbReference type="EMBL" id="DVOD01000060">
    <property type="protein sequence ID" value="HIU93141.1"/>
    <property type="molecule type" value="Genomic_DNA"/>
</dbReference>
<dbReference type="InterPro" id="IPR024623">
    <property type="entry name" value="YtxH"/>
</dbReference>
<gene>
    <name evidence="2" type="ORF">IAD26_08430</name>
</gene>
<keyword evidence="1" id="KW-0472">Membrane</keyword>
<keyword evidence="1" id="KW-1133">Transmembrane helix</keyword>